<dbReference type="SUPFAM" id="SSF56024">
    <property type="entry name" value="Phospholipase D/nuclease"/>
    <property type="match status" value="2"/>
</dbReference>
<proteinExistence type="inferred from homology"/>
<dbReference type="GO" id="GO:0004630">
    <property type="term" value="F:phospholipase D activity"/>
    <property type="evidence" value="ECO:0007669"/>
    <property type="project" value="UniProtKB-EC"/>
</dbReference>
<evidence type="ECO:0000256" key="4">
    <source>
        <dbReference type="ARBA" id="ARBA00022801"/>
    </source>
</evidence>
<dbReference type="Gene3D" id="3.30.870.10">
    <property type="entry name" value="Endonuclease Chain A"/>
    <property type="match status" value="2"/>
</dbReference>
<dbReference type="OrthoDB" id="345880at2"/>
<evidence type="ECO:0000256" key="5">
    <source>
        <dbReference type="ARBA" id="ARBA00022963"/>
    </source>
</evidence>
<feature type="domain" description="PLD phosphodiesterase" evidence="7">
    <location>
        <begin position="150"/>
        <end position="177"/>
    </location>
</feature>
<dbReference type="Pfam" id="PF13091">
    <property type="entry name" value="PLDc_2"/>
    <property type="match status" value="2"/>
</dbReference>
<dbReference type="InterPro" id="IPR001736">
    <property type="entry name" value="PLipase_D/transphosphatidylase"/>
</dbReference>
<dbReference type="PROSITE" id="PS51257">
    <property type="entry name" value="PROKAR_LIPOPROTEIN"/>
    <property type="match status" value="1"/>
</dbReference>
<comment type="similarity">
    <text evidence="2">Belongs to the phospholipase D family.</text>
</comment>
<sequence length="355" mass="39058">MEQSYRTDSRRKAPAWLISLLLIALCLLLIGCDTRVQTIPTNSASSSVTQTSCQGDDCGGARGVKLFVEPDAGEKVILDAINSAKRSIWVKVYLLTNRNVIEALKSAAKHGKDVRVLLEEHPYGGGNLSPQESMSMLKSAGVQGKFTDPKFRFTHEKSMVIDGSVAYILTMNLTESALGERNREYGIIDTNPADVQTVKGLFEADWQRTKASLDNPRVVASPINSRDTFVALIRNAHETLQIEAETMNDEEIEQELMDAAKRGVNVQIVLPNSLSKGDLKDVSTLKRGKVKVRVIGSPYMHAKIIIADGQKAFVGSVNISTTSFDKNRELGIVIADQDVLKTLYQTFQKDWAKAS</sequence>
<keyword evidence="5" id="KW-0442">Lipid degradation</keyword>
<name>A0A4P6JRK1_KTERU</name>
<dbReference type="GO" id="GO:0016042">
    <property type="term" value="P:lipid catabolic process"/>
    <property type="evidence" value="ECO:0007669"/>
    <property type="project" value="UniProtKB-KW"/>
</dbReference>
<accession>A0A4P6JRK1</accession>
<dbReference type="AlphaFoldDB" id="A0A4P6JRK1"/>
<dbReference type="GO" id="GO:0016891">
    <property type="term" value="F:RNA endonuclease activity producing 5'-phosphomonoesters, hydrolytic mechanism"/>
    <property type="evidence" value="ECO:0007669"/>
    <property type="project" value="TreeGrafter"/>
</dbReference>
<dbReference type="InterPro" id="IPR025202">
    <property type="entry name" value="PLD-like_dom"/>
</dbReference>
<dbReference type="KEGG" id="kbs:EPA93_19740"/>
<comment type="catalytic activity">
    <reaction evidence="1">
        <text>a 1,2-diacyl-sn-glycero-3-phosphocholine + H2O = a 1,2-diacyl-sn-glycero-3-phosphate + choline + H(+)</text>
        <dbReference type="Rhea" id="RHEA:14445"/>
        <dbReference type="ChEBI" id="CHEBI:15354"/>
        <dbReference type="ChEBI" id="CHEBI:15377"/>
        <dbReference type="ChEBI" id="CHEBI:15378"/>
        <dbReference type="ChEBI" id="CHEBI:57643"/>
        <dbReference type="ChEBI" id="CHEBI:58608"/>
        <dbReference type="EC" id="3.1.4.4"/>
    </reaction>
</comment>
<gene>
    <name evidence="8" type="ORF">EPA93_19740</name>
</gene>
<evidence type="ECO:0000313" key="8">
    <source>
        <dbReference type="EMBL" id="QBD78107.1"/>
    </source>
</evidence>
<keyword evidence="9" id="KW-1185">Reference proteome</keyword>
<dbReference type="RefSeq" id="WP_129889160.1">
    <property type="nucleotide sequence ID" value="NZ_CP035758.1"/>
</dbReference>
<keyword evidence="4" id="KW-0378">Hydrolase</keyword>
<evidence type="ECO:0000256" key="2">
    <source>
        <dbReference type="ARBA" id="ARBA00008664"/>
    </source>
</evidence>
<reference evidence="8 9" key="1">
    <citation type="submission" date="2019-01" db="EMBL/GenBank/DDBJ databases">
        <title>Ktedonosporobacter rubrisoli SCAWS-G2.</title>
        <authorList>
            <person name="Huang Y."/>
            <person name="Yan B."/>
        </authorList>
    </citation>
    <scope>NUCLEOTIDE SEQUENCE [LARGE SCALE GENOMIC DNA]</scope>
    <source>
        <strain evidence="8 9">SCAWS-G2</strain>
    </source>
</reference>
<feature type="domain" description="PLD phosphodiesterase" evidence="7">
    <location>
        <begin position="296"/>
        <end position="323"/>
    </location>
</feature>
<dbReference type="CDD" id="cd09128">
    <property type="entry name" value="PLDc_unchar1_2"/>
    <property type="match status" value="1"/>
</dbReference>
<dbReference type="InterPro" id="IPR051406">
    <property type="entry name" value="PLD_domain"/>
</dbReference>
<organism evidence="8 9">
    <name type="scientific">Ktedonosporobacter rubrisoli</name>
    <dbReference type="NCBI Taxonomy" id="2509675"/>
    <lineage>
        <taxon>Bacteria</taxon>
        <taxon>Bacillati</taxon>
        <taxon>Chloroflexota</taxon>
        <taxon>Ktedonobacteria</taxon>
        <taxon>Ktedonobacterales</taxon>
        <taxon>Ktedonosporobacteraceae</taxon>
        <taxon>Ktedonosporobacter</taxon>
    </lineage>
</organism>
<evidence type="ECO:0000313" key="9">
    <source>
        <dbReference type="Proteomes" id="UP000290365"/>
    </source>
</evidence>
<evidence type="ECO:0000259" key="7">
    <source>
        <dbReference type="PROSITE" id="PS50035"/>
    </source>
</evidence>
<keyword evidence="6" id="KW-0443">Lipid metabolism</keyword>
<dbReference type="EC" id="3.1.4.4" evidence="3"/>
<evidence type="ECO:0000256" key="6">
    <source>
        <dbReference type="ARBA" id="ARBA00023098"/>
    </source>
</evidence>
<dbReference type="GO" id="GO:0006793">
    <property type="term" value="P:phosphorus metabolic process"/>
    <property type="evidence" value="ECO:0007669"/>
    <property type="project" value="UniProtKB-ARBA"/>
</dbReference>
<evidence type="ECO:0000256" key="1">
    <source>
        <dbReference type="ARBA" id="ARBA00000798"/>
    </source>
</evidence>
<dbReference type="SMART" id="SM00155">
    <property type="entry name" value="PLDc"/>
    <property type="match status" value="2"/>
</dbReference>
<dbReference type="Proteomes" id="UP000290365">
    <property type="component" value="Chromosome"/>
</dbReference>
<dbReference type="PROSITE" id="PS50035">
    <property type="entry name" value="PLD"/>
    <property type="match status" value="2"/>
</dbReference>
<protein>
    <recommendedName>
        <fullName evidence="3">phospholipase D</fullName>
        <ecNumber evidence="3">3.1.4.4</ecNumber>
    </recommendedName>
</protein>
<evidence type="ECO:0000256" key="3">
    <source>
        <dbReference type="ARBA" id="ARBA00012027"/>
    </source>
</evidence>
<dbReference type="EMBL" id="CP035758">
    <property type="protein sequence ID" value="QBD78107.1"/>
    <property type="molecule type" value="Genomic_DNA"/>
</dbReference>
<dbReference type="PANTHER" id="PTHR43856:SF1">
    <property type="entry name" value="MITOCHONDRIAL CARDIOLIPIN HYDROLASE"/>
    <property type="match status" value="1"/>
</dbReference>
<dbReference type="PANTHER" id="PTHR43856">
    <property type="entry name" value="CARDIOLIPIN HYDROLASE"/>
    <property type="match status" value="1"/>
</dbReference>